<accession>A0A4Q6XTX1</accession>
<reference evidence="2 3" key="1">
    <citation type="submission" date="2019-02" db="EMBL/GenBank/DDBJ databases">
        <authorList>
            <person name="Li Y."/>
        </authorList>
    </citation>
    <scope>NUCLEOTIDE SEQUENCE [LARGE SCALE GENOMIC DNA]</scope>
    <source>
        <strain evidence="2 3">3-7</strain>
    </source>
</reference>
<keyword evidence="3" id="KW-1185">Reference proteome</keyword>
<evidence type="ECO:0000256" key="1">
    <source>
        <dbReference type="SAM" id="Phobius"/>
    </source>
</evidence>
<evidence type="ECO:0000313" key="3">
    <source>
        <dbReference type="Proteomes" id="UP000292085"/>
    </source>
</evidence>
<keyword evidence="1" id="KW-0812">Transmembrane</keyword>
<protein>
    <submittedName>
        <fullName evidence="2">DUF4230 domain-containing protein</fullName>
    </submittedName>
</protein>
<feature type="transmembrane region" description="Helical" evidence="1">
    <location>
        <begin position="21"/>
        <end position="42"/>
    </location>
</feature>
<organism evidence="2 3">
    <name type="scientific">Sphingomonas populi</name>
    <dbReference type="NCBI Taxonomy" id="2484750"/>
    <lineage>
        <taxon>Bacteria</taxon>
        <taxon>Pseudomonadati</taxon>
        <taxon>Pseudomonadota</taxon>
        <taxon>Alphaproteobacteria</taxon>
        <taxon>Sphingomonadales</taxon>
        <taxon>Sphingomonadaceae</taxon>
        <taxon>Sphingomonas</taxon>
    </lineage>
</organism>
<dbReference type="OrthoDB" id="7558887at2"/>
<keyword evidence="1" id="KW-1133">Transmembrane helix</keyword>
<keyword evidence="1" id="KW-0472">Membrane</keyword>
<sequence length="247" mass="26566">MARSGPMSAESPRRAAGLMSALAGAIVLAVVVALGVGGYLAYQRYTTRYTVERESDGLVVSKVVDARLAGATDLRVSRLTGTVQATASDSGWGGILPSGLVFKAPFEADYFVDLAKLDRGHFFWNAKTKTLIVTPPDVRVDSVNVDEGRATVDQATGLIVTRGAMARLRQRASSRAAQVVQGEAASAKNMVRARENARREIADLYQRPLSTAGVDAHVVVQFEGEGSRNTEQWDRSRSIEEILAEGR</sequence>
<dbReference type="AlphaFoldDB" id="A0A4Q6XTX1"/>
<comment type="caution">
    <text evidence="2">The sequence shown here is derived from an EMBL/GenBank/DDBJ whole genome shotgun (WGS) entry which is preliminary data.</text>
</comment>
<proteinExistence type="predicted"/>
<name>A0A4Q6XTX1_9SPHN</name>
<gene>
    <name evidence="2" type="ORF">EWE75_20390</name>
</gene>
<dbReference type="Pfam" id="PF14014">
    <property type="entry name" value="DUF4230"/>
    <property type="match status" value="1"/>
</dbReference>
<dbReference type="EMBL" id="SGIS01000044">
    <property type="protein sequence ID" value="RZF60914.1"/>
    <property type="molecule type" value="Genomic_DNA"/>
</dbReference>
<dbReference type="InterPro" id="IPR025324">
    <property type="entry name" value="DUF4230"/>
</dbReference>
<evidence type="ECO:0000313" key="2">
    <source>
        <dbReference type="EMBL" id="RZF60914.1"/>
    </source>
</evidence>
<dbReference type="Proteomes" id="UP000292085">
    <property type="component" value="Unassembled WGS sequence"/>
</dbReference>